<keyword evidence="6" id="KW-0406">Ion transport</keyword>
<comment type="subcellular location">
    <subcellularLocation>
        <location evidence="1">Membrane</location>
        <topology evidence="1">Multi-pass membrane protein</topology>
    </subcellularLocation>
</comment>
<evidence type="ECO:0000256" key="9">
    <source>
        <dbReference type="ARBA" id="ARBA00023180"/>
    </source>
</evidence>
<comment type="caution">
    <text evidence="13">The sequence shown here is derived from an EMBL/GenBank/DDBJ whole genome shotgun (WGS) entry which is preliminary data.</text>
</comment>
<evidence type="ECO:0000256" key="10">
    <source>
        <dbReference type="ARBA" id="ARBA00023286"/>
    </source>
</evidence>
<evidence type="ECO:0000313" key="13">
    <source>
        <dbReference type="EMBL" id="GIY76475.1"/>
    </source>
</evidence>
<dbReference type="GO" id="GO:0005886">
    <property type="term" value="C:plasma membrane"/>
    <property type="evidence" value="ECO:0007669"/>
    <property type="project" value="UniProtKB-ARBA"/>
</dbReference>
<dbReference type="Gene3D" id="3.40.190.10">
    <property type="entry name" value="Periplasmic binding protein-like II"/>
    <property type="match status" value="1"/>
</dbReference>
<dbReference type="FunFam" id="3.40.190.10:FF:000078">
    <property type="entry name" value="glutamate receptor ionotropic, NMDA 3B"/>
    <property type="match status" value="1"/>
</dbReference>
<keyword evidence="8 13" id="KW-0675">Receptor</keyword>
<organism evidence="13 14">
    <name type="scientific">Caerostris darwini</name>
    <dbReference type="NCBI Taxonomy" id="1538125"/>
    <lineage>
        <taxon>Eukaryota</taxon>
        <taxon>Metazoa</taxon>
        <taxon>Ecdysozoa</taxon>
        <taxon>Arthropoda</taxon>
        <taxon>Chelicerata</taxon>
        <taxon>Arachnida</taxon>
        <taxon>Araneae</taxon>
        <taxon>Araneomorphae</taxon>
        <taxon>Entelegynae</taxon>
        <taxon>Araneoidea</taxon>
        <taxon>Araneidae</taxon>
        <taxon>Caerostris</taxon>
    </lineage>
</organism>
<keyword evidence="9" id="KW-0325">Glycoprotein</keyword>
<evidence type="ECO:0000256" key="4">
    <source>
        <dbReference type="ARBA" id="ARBA00022989"/>
    </source>
</evidence>
<evidence type="ECO:0000259" key="12">
    <source>
        <dbReference type="SMART" id="SM00918"/>
    </source>
</evidence>
<proteinExistence type="predicted"/>
<dbReference type="InterPro" id="IPR019594">
    <property type="entry name" value="Glu/Gly-bd"/>
</dbReference>
<evidence type="ECO:0000256" key="3">
    <source>
        <dbReference type="ARBA" id="ARBA00022692"/>
    </source>
</evidence>
<evidence type="ECO:0000313" key="14">
    <source>
        <dbReference type="Proteomes" id="UP001054837"/>
    </source>
</evidence>
<dbReference type="Proteomes" id="UP001054837">
    <property type="component" value="Unassembled WGS sequence"/>
</dbReference>
<accession>A0AAV4W341</accession>
<reference evidence="13 14" key="1">
    <citation type="submission" date="2021-06" db="EMBL/GenBank/DDBJ databases">
        <title>Caerostris darwini draft genome.</title>
        <authorList>
            <person name="Kono N."/>
            <person name="Arakawa K."/>
        </authorList>
    </citation>
    <scope>NUCLEOTIDE SEQUENCE [LARGE SCALE GENOMIC DNA]</scope>
</reference>
<gene>
    <name evidence="13" type="primary">Grin2b_1</name>
    <name evidence="13" type="ORF">CDAR_534701</name>
</gene>
<dbReference type="SMART" id="SM00918">
    <property type="entry name" value="Lig_chan-Glu_bd"/>
    <property type="match status" value="1"/>
</dbReference>
<evidence type="ECO:0000256" key="8">
    <source>
        <dbReference type="ARBA" id="ARBA00023170"/>
    </source>
</evidence>
<name>A0AAV4W341_9ARAC</name>
<dbReference type="GO" id="GO:0043226">
    <property type="term" value="C:organelle"/>
    <property type="evidence" value="ECO:0007669"/>
    <property type="project" value="UniProtKB-ARBA"/>
</dbReference>
<dbReference type="AlphaFoldDB" id="A0AAV4W341"/>
<evidence type="ECO:0000256" key="1">
    <source>
        <dbReference type="ARBA" id="ARBA00004141"/>
    </source>
</evidence>
<keyword evidence="10" id="KW-1071">Ligand-gated ion channel</keyword>
<protein>
    <submittedName>
        <fullName evidence="13">Glutamate receptor ionotropic, NMDA 2B</fullName>
    </submittedName>
</protein>
<keyword evidence="11" id="KW-0407">Ion channel</keyword>
<keyword evidence="5" id="KW-0175">Coiled coil</keyword>
<dbReference type="EMBL" id="BPLQ01014011">
    <property type="protein sequence ID" value="GIY76475.1"/>
    <property type="molecule type" value="Genomic_DNA"/>
</dbReference>
<keyword evidence="14" id="KW-1185">Reference proteome</keyword>
<evidence type="ECO:0000256" key="2">
    <source>
        <dbReference type="ARBA" id="ARBA00022448"/>
    </source>
</evidence>
<keyword evidence="4" id="KW-1133">Transmembrane helix</keyword>
<evidence type="ECO:0000256" key="5">
    <source>
        <dbReference type="ARBA" id="ARBA00023054"/>
    </source>
</evidence>
<evidence type="ECO:0000256" key="7">
    <source>
        <dbReference type="ARBA" id="ARBA00023136"/>
    </source>
</evidence>
<keyword evidence="7" id="KW-0472">Membrane</keyword>
<sequence>MARCMAIAGYSFSTLRMRRNLAPCGKAFHLLLQLKYLRLLLVKLTMAAVAWLHAVLSVNENSDWINHSIALRNPNFYQCCSGFCIDLLQKFAHDLKFSYDLYRVEDGTWGVLSCYRHINLTVECWDSSMLVPFFPNVAPSMPVPVSAFLFKL</sequence>
<dbReference type="SUPFAM" id="SSF53850">
    <property type="entry name" value="Periplasmic binding protein-like II"/>
    <property type="match status" value="1"/>
</dbReference>
<feature type="domain" description="Ionotropic glutamate receptor L-glutamate and glycine-binding" evidence="12">
    <location>
        <begin position="68"/>
        <end position="113"/>
    </location>
</feature>
<keyword evidence="3" id="KW-0812">Transmembrane</keyword>
<evidence type="ECO:0000256" key="6">
    <source>
        <dbReference type="ARBA" id="ARBA00023065"/>
    </source>
</evidence>
<evidence type="ECO:0000256" key="11">
    <source>
        <dbReference type="ARBA" id="ARBA00023303"/>
    </source>
</evidence>
<keyword evidence="2" id="KW-0813">Transport</keyword>
<dbReference type="GO" id="GO:0015276">
    <property type="term" value="F:ligand-gated monoatomic ion channel activity"/>
    <property type="evidence" value="ECO:0007669"/>
    <property type="project" value="InterPro"/>
</dbReference>